<dbReference type="CDD" id="cd13544">
    <property type="entry name" value="PBP2_Fbp_like_1"/>
    <property type="match status" value="1"/>
</dbReference>
<accession>A0ABS2RBL3</accession>
<dbReference type="SUPFAM" id="SSF53850">
    <property type="entry name" value="Periplasmic binding protein-like II"/>
    <property type="match status" value="1"/>
</dbReference>
<sequence>MKKPILLLIAVSLFALIIAGCSGGSKDSKETSGKEASDSGKKEKITVYSSYETEELEEYMKRFEEAHPEIEVDLVRDSTGVTTSKLLAEKDNPVADVVFGVAASSLLFLEEHDLLEGYNPKGIERLEPKFKDQVNDPALWTGNDAFVAAIAVNTQELERLGVEAPKSYKDLLDPKYKDLIVMPNPASSGTGFLMVNAWLQMFEEEGGWEFMDGLHKNMNQYVHSGSKPAKAVARGEFPIGLTFAYPVISEIEKGAPVELVLPSEGSGWEIEANALVKKPEIKEAAKTFLDWAISDNAMEGYQQYHGVVAVNVDTKANEGFPENIIDQMIDNDFSWAAQNREGILDEWLKRYDEKSAPEEE</sequence>
<dbReference type="NCBIfam" id="TIGR03261">
    <property type="entry name" value="phnS2"/>
    <property type="match status" value="1"/>
</dbReference>
<protein>
    <submittedName>
        <fullName evidence="3">Iron(III) transport system substrate-binding protein</fullName>
    </submittedName>
</protein>
<dbReference type="RefSeq" id="WP_077110337.1">
    <property type="nucleotide sequence ID" value="NZ_JAFBFH010000029.1"/>
</dbReference>
<dbReference type="InterPro" id="IPR026045">
    <property type="entry name" value="Ferric-bd"/>
</dbReference>
<evidence type="ECO:0000256" key="2">
    <source>
        <dbReference type="SAM" id="SignalP"/>
    </source>
</evidence>
<dbReference type="InterPro" id="IPR017663">
    <property type="entry name" value="ABC_2-AEP-bd"/>
</dbReference>
<name>A0ABS2RBL3_9BACI</name>
<organism evidence="3 4">
    <name type="scientific">Siminovitchia thermophila</name>
    <dbReference type="NCBI Taxonomy" id="1245522"/>
    <lineage>
        <taxon>Bacteria</taxon>
        <taxon>Bacillati</taxon>
        <taxon>Bacillota</taxon>
        <taxon>Bacilli</taxon>
        <taxon>Bacillales</taxon>
        <taxon>Bacillaceae</taxon>
        <taxon>Siminovitchia</taxon>
    </lineage>
</organism>
<evidence type="ECO:0000256" key="1">
    <source>
        <dbReference type="ARBA" id="ARBA00022729"/>
    </source>
</evidence>
<gene>
    <name evidence="3" type="ORF">JOC94_003605</name>
</gene>
<evidence type="ECO:0000313" key="4">
    <source>
        <dbReference type="Proteomes" id="UP000823485"/>
    </source>
</evidence>
<feature type="chain" id="PRO_5046346737" evidence="2">
    <location>
        <begin position="24"/>
        <end position="360"/>
    </location>
</feature>
<dbReference type="Gene3D" id="3.40.190.10">
    <property type="entry name" value="Periplasmic binding protein-like II"/>
    <property type="match status" value="2"/>
</dbReference>
<keyword evidence="1 2" id="KW-0732">Signal</keyword>
<proteinExistence type="predicted"/>
<dbReference type="PROSITE" id="PS51257">
    <property type="entry name" value="PROKAR_LIPOPROTEIN"/>
    <property type="match status" value="1"/>
</dbReference>
<dbReference type="Proteomes" id="UP000823485">
    <property type="component" value="Unassembled WGS sequence"/>
</dbReference>
<evidence type="ECO:0000313" key="3">
    <source>
        <dbReference type="EMBL" id="MBM7716584.1"/>
    </source>
</evidence>
<keyword evidence="4" id="KW-1185">Reference proteome</keyword>
<dbReference type="PANTHER" id="PTHR30006:SF2">
    <property type="entry name" value="ABC TRANSPORTER SUBSTRATE-BINDING PROTEIN"/>
    <property type="match status" value="1"/>
</dbReference>
<dbReference type="PANTHER" id="PTHR30006">
    <property type="entry name" value="THIAMINE-BINDING PERIPLASMIC PROTEIN-RELATED"/>
    <property type="match status" value="1"/>
</dbReference>
<dbReference type="EMBL" id="JAFBFH010000029">
    <property type="protein sequence ID" value="MBM7716584.1"/>
    <property type="molecule type" value="Genomic_DNA"/>
</dbReference>
<dbReference type="Pfam" id="PF13343">
    <property type="entry name" value="SBP_bac_6"/>
    <property type="match status" value="1"/>
</dbReference>
<reference evidence="3 4" key="1">
    <citation type="submission" date="2021-01" db="EMBL/GenBank/DDBJ databases">
        <title>Genomic Encyclopedia of Type Strains, Phase IV (KMG-IV): sequencing the most valuable type-strain genomes for metagenomic binning, comparative biology and taxonomic classification.</title>
        <authorList>
            <person name="Goeker M."/>
        </authorList>
    </citation>
    <scope>NUCLEOTIDE SEQUENCE [LARGE SCALE GENOMIC DNA]</scope>
    <source>
        <strain evidence="3 4">DSM 105453</strain>
    </source>
</reference>
<comment type="caution">
    <text evidence="3">The sequence shown here is derived from an EMBL/GenBank/DDBJ whole genome shotgun (WGS) entry which is preliminary data.</text>
</comment>
<dbReference type="PIRSF" id="PIRSF002825">
    <property type="entry name" value="CfbpA"/>
    <property type="match status" value="1"/>
</dbReference>
<feature type="signal peptide" evidence="2">
    <location>
        <begin position="1"/>
        <end position="23"/>
    </location>
</feature>